<keyword evidence="7" id="KW-1185">Reference proteome</keyword>
<keyword evidence="1" id="KW-0805">Transcription regulation</keyword>
<dbReference type="InterPro" id="IPR001034">
    <property type="entry name" value="DeoR_HTH"/>
</dbReference>
<dbReference type="eggNOG" id="COG3177">
    <property type="taxonomic scope" value="Bacteria"/>
</dbReference>
<dbReference type="InterPro" id="IPR040198">
    <property type="entry name" value="Fido_containing"/>
</dbReference>
<evidence type="ECO:0000259" key="5">
    <source>
        <dbReference type="PROSITE" id="PS51459"/>
    </source>
</evidence>
<proteinExistence type="predicted"/>
<evidence type="ECO:0000256" key="2">
    <source>
        <dbReference type="ARBA" id="ARBA00023163"/>
    </source>
</evidence>
<organism evidence="6 7">
    <name type="scientific">Alcanivorax dieselolei (strain DSM 16502 / CGMCC 1.3690 / MCCC 1A00001 / B-5)</name>
    <name type="common">Alloalcanivorax dieselolei</name>
    <dbReference type="NCBI Taxonomy" id="930169"/>
    <lineage>
        <taxon>Bacteria</taxon>
        <taxon>Pseudomonadati</taxon>
        <taxon>Pseudomonadota</taxon>
        <taxon>Gammaproteobacteria</taxon>
        <taxon>Oceanospirillales</taxon>
        <taxon>Alcanivoracaceae</taxon>
        <taxon>Alloalcanivorax</taxon>
    </lineage>
</organism>
<dbReference type="Proteomes" id="UP000006286">
    <property type="component" value="Chromosome"/>
</dbReference>
<dbReference type="OrthoDB" id="9807853at2"/>
<reference evidence="6 7" key="1">
    <citation type="journal article" date="2012" name="J. Bacteriol.">
        <title>Complete genome sequence of Alcanivorax dieselolei type strain B5.</title>
        <authorList>
            <person name="Lai Q."/>
            <person name="Li W."/>
            <person name="Shao Z."/>
        </authorList>
    </citation>
    <scope>NUCLEOTIDE SEQUENCE [LARGE SCALE GENOMIC DNA]</scope>
    <source>
        <strain evidence="7">DSM 16502 / CGMCC 1.3690 / B-5</strain>
    </source>
</reference>
<sequence length="456" mass="51927">MAKIQQPPDFSKVFKEKTSAVVAAMSHYGAVDAKGRYMHWHDLRRRLPAAEDKEAAWAAIKLARSGLLKSLPLKAEDGRSFQFCTIDAAESVLHRIDRLCAPALKEGGLELSNQSEREQYLVETLMMDEAISSAQLEGAATTRQIARDMLIRERRPRNEDERMIFNNYLLMKEAKRASEELLSLELIFRFHELATSGTLQDGVVPGEPRQTDDIVVVDRDGDVVHRPPTAEALLGRLKALCRFANATHDGRDGRAFIHPAVKAVILHFMVGYEHPFADGNGRTARAVFYWYMLKAGYWPFEYISISSLLKEAPIQYGEAYLFSETDGLDLTYFIVYQLAVIQRAIDTFLEYVETKRREYLELIAWLTEIGIGDRLNYRQGQLLRQALKNPGTSFTAKEVKNLFDVSENTARSDLQRLEKMQILAPYKVGKTMEFLARADAAERLKAELGRSRRRRS</sequence>
<dbReference type="EMBL" id="CP003466">
    <property type="protein sequence ID" value="AFT68362.1"/>
    <property type="molecule type" value="Genomic_DNA"/>
</dbReference>
<dbReference type="PATRIC" id="fig|930169.3.peg.73"/>
<gene>
    <name evidence="6" type="ordered locus">B5T_00073</name>
</gene>
<keyword evidence="2" id="KW-0804">Transcription</keyword>
<dbReference type="Pfam" id="PF02661">
    <property type="entry name" value="Fic"/>
    <property type="match status" value="1"/>
</dbReference>
<dbReference type="AlphaFoldDB" id="K0C9I8"/>
<dbReference type="Pfam" id="PF08220">
    <property type="entry name" value="HTH_DeoR"/>
    <property type="match status" value="1"/>
</dbReference>
<dbReference type="Gene3D" id="1.10.3290.10">
    <property type="entry name" value="Fido-like domain"/>
    <property type="match status" value="1"/>
</dbReference>
<dbReference type="PANTHER" id="PTHR13504:SF38">
    <property type="entry name" value="FIDO DOMAIN-CONTAINING PROTEIN"/>
    <property type="match status" value="1"/>
</dbReference>
<dbReference type="STRING" id="930169.B5T_00073"/>
<feature type="domain" description="Fido" evidence="5">
    <location>
        <begin position="182"/>
        <end position="339"/>
    </location>
</feature>
<evidence type="ECO:0000256" key="4">
    <source>
        <dbReference type="PIRSR" id="PIRSR640198-2"/>
    </source>
</evidence>
<keyword evidence="4" id="KW-0547">Nucleotide-binding</keyword>
<protein>
    <recommendedName>
        <fullName evidence="5">Fido domain-containing protein</fullName>
    </recommendedName>
</protein>
<evidence type="ECO:0000313" key="7">
    <source>
        <dbReference type="Proteomes" id="UP000006286"/>
    </source>
</evidence>
<dbReference type="PANTHER" id="PTHR13504">
    <property type="entry name" value="FIDO DOMAIN-CONTAINING PROTEIN DDB_G0283145"/>
    <property type="match status" value="1"/>
</dbReference>
<dbReference type="InterPro" id="IPR036597">
    <property type="entry name" value="Fido-like_dom_sf"/>
</dbReference>
<dbReference type="InterPro" id="IPR003812">
    <property type="entry name" value="Fido"/>
</dbReference>
<evidence type="ECO:0000256" key="3">
    <source>
        <dbReference type="PIRSR" id="PIRSR640198-1"/>
    </source>
</evidence>
<dbReference type="KEGG" id="adi:B5T_00073"/>
<name>K0C9I8_ALCDB</name>
<feature type="active site" evidence="3">
    <location>
        <position position="274"/>
    </location>
</feature>
<accession>K0C9I8</accession>
<evidence type="ECO:0000313" key="6">
    <source>
        <dbReference type="EMBL" id="AFT68362.1"/>
    </source>
</evidence>
<feature type="binding site" evidence="4">
    <location>
        <begin position="278"/>
        <end position="285"/>
    </location>
    <ligand>
        <name>ATP</name>
        <dbReference type="ChEBI" id="CHEBI:30616"/>
    </ligand>
</feature>
<keyword evidence="4" id="KW-0067">ATP-binding</keyword>
<dbReference type="GO" id="GO:0003700">
    <property type="term" value="F:DNA-binding transcription factor activity"/>
    <property type="evidence" value="ECO:0007669"/>
    <property type="project" value="InterPro"/>
</dbReference>
<dbReference type="GO" id="GO:0005524">
    <property type="term" value="F:ATP binding"/>
    <property type="evidence" value="ECO:0007669"/>
    <property type="project" value="UniProtKB-KW"/>
</dbReference>
<evidence type="ECO:0000256" key="1">
    <source>
        <dbReference type="ARBA" id="ARBA00023015"/>
    </source>
</evidence>
<dbReference type="PROSITE" id="PS51459">
    <property type="entry name" value="FIDO"/>
    <property type="match status" value="1"/>
</dbReference>
<dbReference type="HOGENOM" id="CLU_038572_0_0_6"/>
<dbReference type="SUPFAM" id="SSF140931">
    <property type="entry name" value="Fic-like"/>
    <property type="match status" value="1"/>
</dbReference>